<name>A0A8X6MK14_NEPPI</name>
<sequence length="82" mass="9070">MTVGVLVNDALVKKVHVTRFLVQRPFMRESTTKWQDCVLTIDVVCINHITAASLQMILSGAQIMKSALPPTTAYTLSVDNTH</sequence>
<dbReference type="AlphaFoldDB" id="A0A8X6MK14"/>
<proteinExistence type="predicted"/>
<dbReference type="EMBL" id="BMAW01047357">
    <property type="protein sequence ID" value="GFS60289.1"/>
    <property type="molecule type" value="Genomic_DNA"/>
</dbReference>
<gene>
    <name evidence="1" type="ORF">NPIL_307951</name>
</gene>
<evidence type="ECO:0000313" key="2">
    <source>
        <dbReference type="Proteomes" id="UP000887013"/>
    </source>
</evidence>
<dbReference type="Proteomes" id="UP000887013">
    <property type="component" value="Unassembled WGS sequence"/>
</dbReference>
<protein>
    <submittedName>
        <fullName evidence="1">Uncharacterized protein</fullName>
    </submittedName>
</protein>
<organism evidence="1 2">
    <name type="scientific">Nephila pilipes</name>
    <name type="common">Giant wood spider</name>
    <name type="synonym">Nephila maculata</name>
    <dbReference type="NCBI Taxonomy" id="299642"/>
    <lineage>
        <taxon>Eukaryota</taxon>
        <taxon>Metazoa</taxon>
        <taxon>Ecdysozoa</taxon>
        <taxon>Arthropoda</taxon>
        <taxon>Chelicerata</taxon>
        <taxon>Arachnida</taxon>
        <taxon>Araneae</taxon>
        <taxon>Araneomorphae</taxon>
        <taxon>Entelegynae</taxon>
        <taxon>Araneoidea</taxon>
        <taxon>Nephilidae</taxon>
        <taxon>Nephila</taxon>
    </lineage>
</organism>
<comment type="caution">
    <text evidence="1">The sequence shown here is derived from an EMBL/GenBank/DDBJ whole genome shotgun (WGS) entry which is preliminary data.</text>
</comment>
<accession>A0A8X6MK14</accession>
<reference evidence="1" key="1">
    <citation type="submission" date="2020-08" db="EMBL/GenBank/DDBJ databases">
        <title>Multicomponent nature underlies the extraordinary mechanical properties of spider dragline silk.</title>
        <authorList>
            <person name="Kono N."/>
            <person name="Nakamura H."/>
            <person name="Mori M."/>
            <person name="Yoshida Y."/>
            <person name="Ohtoshi R."/>
            <person name="Malay A.D."/>
            <person name="Moran D.A.P."/>
            <person name="Tomita M."/>
            <person name="Numata K."/>
            <person name="Arakawa K."/>
        </authorList>
    </citation>
    <scope>NUCLEOTIDE SEQUENCE</scope>
</reference>
<keyword evidence="2" id="KW-1185">Reference proteome</keyword>
<evidence type="ECO:0000313" key="1">
    <source>
        <dbReference type="EMBL" id="GFS60289.1"/>
    </source>
</evidence>